<organism evidence="1 2">
    <name type="scientific">Cinchona calisaya</name>
    <dbReference type="NCBI Taxonomy" id="153742"/>
    <lineage>
        <taxon>Eukaryota</taxon>
        <taxon>Viridiplantae</taxon>
        <taxon>Streptophyta</taxon>
        <taxon>Embryophyta</taxon>
        <taxon>Tracheophyta</taxon>
        <taxon>Spermatophyta</taxon>
        <taxon>Magnoliopsida</taxon>
        <taxon>eudicotyledons</taxon>
        <taxon>Gunneridae</taxon>
        <taxon>Pentapetalae</taxon>
        <taxon>asterids</taxon>
        <taxon>lamiids</taxon>
        <taxon>Gentianales</taxon>
        <taxon>Rubiaceae</taxon>
        <taxon>Cinchonoideae</taxon>
        <taxon>Cinchoneae</taxon>
        <taxon>Cinchona</taxon>
    </lineage>
</organism>
<protein>
    <submittedName>
        <fullName evidence="1">Uncharacterized protein</fullName>
    </submittedName>
</protein>
<dbReference type="Proteomes" id="UP001630127">
    <property type="component" value="Unassembled WGS sequence"/>
</dbReference>
<name>A0ABD2YUZ9_9GENT</name>
<proteinExistence type="predicted"/>
<accession>A0ABD2YUZ9</accession>
<reference evidence="1 2" key="1">
    <citation type="submission" date="2024-11" db="EMBL/GenBank/DDBJ databases">
        <title>A near-complete genome assembly of Cinchona calisaya.</title>
        <authorList>
            <person name="Lian D.C."/>
            <person name="Zhao X.W."/>
            <person name="Wei L."/>
        </authorList>
    </citation>
    <scope>NUCLEOTIDE SEQUENCE [LARGE SCALE GENOMIC DNA]</scope>
    <source>
        <tissue evidence="1">Nenye</tissue>
    </source>
</reference>
<evidence type="ECO:0000313" key="1">
    <source>
        <dbReference type="EMBL" id="KAL3509642.1"/>
    </source>
</evidence>
<gene>
    <name evidence="1" type="ORF">ACH5RR_029043</name>
</gene>
<sequence length="183" mass="21048">MPFPQHTGPPWHCLTRTQAPTSFDYAECDVWANFVICRDLPLSLHEDDGNKSKCGVEIYLPNLVSRQFGLVQYVPFPFLETHNRQLIPQWKLTEAHSSDVAVQFDKAKESFGFCSFNFSDASGDNFNFWWQKYIESWDQVGDRIAPKSFGRLVKNISKPSPQRGTEMKRKLDPQIHVLQAPLA</sequence>
<comment type="caution">
    <text evidence="1">The sequence shown here is derived from an EMBL/GenBank/DDBJ whole genome shotgun (WGS) entry which is preliminary data.</text>
</comment>
<dbReference type="EMBL" id="JBJUIK010000012">
    <property type="protein sequence ID" value="KAL3509642.1"/>
    <property type="molecule type" value="Genomic_DNA"/>
</dbReference>
<dbReference type="AlphaFoldDB" id="A0ABD2YUZ9"/>
<keyword evidence="2" id="KW-1185">Reference proteome</keyword>
<evidence type="ECO:0000313" key="2">
    <source>
        <dbReference type="Proteomes" id="UP001630127"/>
    </source>
</evidence>